<dbReference type="Gene3D" id="2.160.20.10">
    <property type="entry name" value="Single-stranded right-handed beta-helix, Pectin lyase-like"/>
    <property type="match status" value="1"/>
</dbReference>
<dbReference type="InterPro" id="IPR011050">
    <property type="entry name" value="Pectin_lyase_fold/virulence"/>
</dbReference>
<dbReference type="InterPro" id="IPR024535">
    <property type="entry name" value="RHGA/B-epi-like_pectate_lyase"/>
</dbReference>
<accession>A0A6I1MQT0</accession>
<name>A0A6I1MQT0_9CLOT</name>
<dbReference type="RefSeq" id="WP_234885182.1">
    <property type="nucleotide sequence ID" value="NZ_WHJC01000433.1"/>
</dbReference>
<comment type="caution">
    <text evidence="2">The sequence shown here is derived from an EMBL/GenBank/DDBJ whole genome shotgun (WGS) entry which is preliminary data.</text>
</comment>
<feature type="domain" description="Rhamnogalacturonase A/B/Epimerase-like pectate lyase" evidence="1">
    <location>
        <begin position="4"/>
        <end position="105"/>
    </location>
</feature>
<evidence type="ECO:0000313" key="3">
    <source>
        <dbReference type="Proteomes" id="UP000430345"/>
    </source>
</evidence>
<dbReference type="AlphaFoldDB" id="A0A6I1MQT0"/>
<keyword evidence="3" id="KW-1185">Reference proteome</keyword>
<protein>
    <recommendedName>
        <fullName evidence="1">Rhamnogalacturonase A/B/Epimerase-like pectate lyase domain-containing protein</fullName>
    </recommendedName>
</protein>
<reference evidence="2 3" key="1">
    <citation type="submission" date="2019-10" db="EMBL/GenBank/DDBJ databases">
        <title>The Genome Sequence of Clostridium tarantellae Isolated from Fish Brain.</title>
        <authorList>
            <person name="Bano L."/>
            <person name="Kiel M."/>
            <person name="Sales G."/>
            <person name="Doxey A.C."/>
            <person name="Mansfield M.J."/>
            <person name="Schiavone M."/>
            <person name="Rossetto O."/>
            <person name="Pirazzini M."/>
            <person name="Dobrindt U."/>
            <person name="Montecucco C."/>
        </authorList>
    </citation>
    <scope>NUCLEOTIDE SEQUENCE [LARGE SCALE GENOMIC DNA]</scope>
    <source>
        <strain evidence="2 3">DSM 3997</strain>
    </source>
</reference>
<feature type="non-terminal residue" evidence="2">
    <location>
        <position position="496"/>
    </location>
</feature>
<dbReference type="Pfam" id="PF12708">
    <property type="entry name" value="Pect-lyase_RHGA_epim"/>
    <property type="match status" value="1"/>
</dbReference>
<dbReference type="InterPro" id="IPR012334">
    <property type="entry name" value="Pectin_lyas_fold"/>
</dbReference>
<proteinExistence type="predicted"/>
<sequence length="496" mass="54225">MAEFNVKDFGAIGDGTTDDTLAIQKAVSQALNTRGSVFIPRGKYRITATINCLPIANNDFGAGLGPNSSTLPKSGCSIHGEHSRGTIILADFSSWQTTTVNEQTNVCQYYLPNESLTPIQESQNGSTNTNLTDKIVFYHSDYMNFSDMWIIQKTTTNTPEGIAFSTPYNTTSNYSNFQRIIVELFNYGFWHRFSSCNSYEDINIENCIIGVRLARVDNRYPTNNPLATSGWNTNSNGWFHNLLQFIKCSVKSNAVEDSTSSITEIGFWGCATATTFESCSCEGVHRNLQSSNNIIAPSGIPGTGIYLEDGMATGDGKSIIINQFYSNLLERPIYCNNTNDINIQGLDLHGSVNDNYATSAALEFNKCTVVNINGTIIVPGKFNNVIKATDNSSIFYSYFFDGSRISNDIFVDSTSSVTKRNFNIGDSNSLSTSNKVIVDAINEVKSNTDFTLANLNITTSSVANLTQNKVDVSSVGDTNSLSTSNKVIVDAINEVK</sequence>
<dbReference type="SUPFAM" id="SSF51126">
    <property type="entry name" value="Pectin lyase-like"/>
    <property type="match status" value="1"/>
</dbReference>
<evidence type="ECO:0000313" key="2">
    <source>
        <dbReference type="EMBL" id="MPQ45090.1"/>
    </source>
</evidence>
<evidence type="ECO:0000259" key="1">
    <source>
        <dbReference type="Pfam" id="PF12708"/>
    </source>
</evidence>
<dbReference type="Proteomes" id="UP000430345">
    <property type="component" value="Unassembled WGS sequence"/>
</dbReference>
<dbReference type="EMBL" id="WHJC01000433">
    <property type="protein sequence ID" value="MPQ45090.1"/>
    <property type="molecule type" value="Genomic_DNA"/>
</dbReference>
<gene>
    <name evidence="2" type="ORF">GBZ86_15305</name>
</gene>
<organism evidence="2 3">
    <name type="scientific">Clostridium tarantellae</name>
    <dbReference type="NCBI Taxonomy" id="39493"/>
    <lineage>
        <taxon>Bacteria</taxon>
        <taxon>Bacillati</taxon>
        <taxon>Bacillota</taxon>
        <taxon>Clostridia</taxon>
        <taxon>Eubacteriales</taxon>
        <taxon>Clostridiaceae</taxon>
        <taxon>Clostridium</taxon>
    </lineage>
</organism>